<feature type="compositionally biased region" description="Acidic residues" evidence="1">
    <location>
        <begin position="200"/>
        <end position="211"/>
    </location>
</feature>
<dbReference type="AlphaFoldDB" id="A0A8S4G2E8"/>
<sequence>MDLVSDNTLSTTSNSADECEDEVDPIHDIIDYLIRCANISFRNAHIDEDQVRTSEKKHMALDIYKKSISYFLLQFGKYLAPQHLQYFEKLPISNDIEGEKLRNCVKELKRYHSEDVKRKRIRNRRYQACLKLQEDSDYFSEKEMMFRNPLLYEQLVGQYLTDEEIRERDGADAENLTFLNMILETVDRNEMRQTKNEQMLNEDEELGDTQPDDLNIPKAPTRWGEFETPDTQVTTKPEKRKQNCISAPERQLLRQEFLQEMYNSFIDGRDVDIDYTSIDNNEQYDDLKQLSEDAEDKYFDSETTDVDNLEEHMKLVEVYGKKSSGDGADDTLDIFMDHLNKRHVNC</sequence>
<feature type="region of interest" description="Disordered" evidence="1">
    <location>
        <begin position="200"/>
        <end position="243"/>
    </location>
</feature>
<gene>
    <name evidence="3" type="ORF">PLXY2_LOCUS13520</name>
</gene>
<dbReference type="Pfam" id="PF09747">
    <property type="entry name" value="CCD97-like_C"/>
    <property type="match status" value="1"/>
</dbReference>
<dbReference type="PANTHER" id="PTHR31840">
    <property type="entry name" value="COILED-COIL DOMAIN-CONTAINING PROTEIN 97"/>
    <property type="match status" value="1"/>
</dbReference>
<proteinExistence type="predicted"/>
<dbReference type="InterPro" id="IPR018613">
    <property type="entry name" value="Ccdc97-like"/>
</dbReference>
<reference evidence="3" key="1">
    <citation type="submission" date="2020-11" db="EMBL/GenBank/DDBJ databases">
        <authorList>
            <person name="Whiteford S."/>
        </authorList>
    </citation>
    <scope>NUCLEOTIDE SEQUENCE</scope>
</reference>
<dbReference type="Proteomes" id="UP000653454">
    <property type="component" value="Unassembled WGS sequence"/>
</dbReference>
<evidence type="ECO:0000259" key="2">
    <source>
        <dbReference type="Pfam" id="PF09747"/>
    </source>
</evidence>
<name>A0A8S4G2E8_PLUXY</name>
<dbReference type="EMBL" id="CAJHNJ030000098">
    <property type="protein sequence ID" value="CAG9135255.1"/>
    <property type="molecule type" value="Genomic_DNA"/>
</dbReference>
<feature type="domain" description="CCD97-like C-terminal" evidence="2">
    <location>
        <begin position="123"/>
        <end position="302"/>
    </location>
</feature>
<evidence type="ECO:0000313" key="4">
    <source>
        <dbReference type="Proteomes" id="UP000653454"/>
    </source>
</evidence>
<dbReference type="InterPro" id="IPR040233">
    <property type="entry name" value="CCD97-like_C"/>
</dbReference>
<evidence type="ECO:0000313" key="3">
    <source>
        <dbReference type="EMBL" id="CAG9135255.1"/>
    </source>
</evidence>
<protein>
    <submittedName>
        <fullName evidence="3">(diamondback moth) hypothetical protein</fullName>
    </submittedName>
</protein>
<dbReference type="PANTHER" id="PTHR31840:SF1">
    <property type="entry name" value="COILED-COIL DOMAIN-CONTAINING PROTEIN 97"/>
    <property type="match status" value="1"/>
</dbReference>
<organism evidence="3 4">
    <name type="scientific">Plutella xylostella</name>
    <name type="common">Diamondback moth</name>
    <name type="synonym">Plutella maculipennis</name>
    <dbReference type="NCBI Taxonomy" id="51655"/>
    <lineage>
        <taxon>Eukaryota</taxon>
        <taxon>Metazoa</taxon>
        <taxon>Ecdysozoa</taxon>
        <taxon>Arthropoda</taxon>
        <taxon>Hexapoda</taxon>
        <taxon>Insecta</taxon>
        <taxon>Pterygota</taxon>
        <taxon>Neoptera</taxon>
        <taxon>Endopterygota</taxon>
        <taxon>Lepidoptera</taxon>
        <taxon>Glossata</taxon>
        <taxon>Ditrysia</taxon>
        <taxon>Yponomeutoidea</taxon>
        <taxon>Plutellidae</taxon>
        <taxon>Plutella</taxon>
    </lineage>
</organism>
<keyword evidence="4" id="KW-1185">Reference proteome</keyword>
<evidence type="ECO:0000256" key="1">
    <source>
        <dbReference type="SAM" id="MobiDB-lite"/>
    </source>
</evidence>
<accession>A0A8S4G2E8</accession>
<comment type="caution">
    <text evidence="3">The sequence shown here is derived from an EMBL/GenBank/DDBJ whole genome shotgun (WGS) entry which is preliminary data.</text>
</comment>